<reference evidence="2" key="1">
    <citation type="journal article" date="2023" name="Microb. Genom.">
        <title>Mesoterricola silvestris gen. nov., sp. nov., Mesoterricola sediminis sp. nov., Geothrix oryzae sp. nov., Geothrix edaphica sp. nov., Geothrix rubra sp. nov., and Geothrix limicola sp. nov., six novel members of Acidobacteriota isolated from soils.</title>
        <authorList>
            <person name="Weisberg A.J."/>
            <person name="Pearce E."/>
            <person name="Kramer C.G."/>
            <person name="Chang J.H."/>
            <person name="Clarke C.R."/>
        </authorList>
    </citation>
    <scope>NUCLEOTIDE SEQUENCE</scope>
    <source>
        <strain evidence="2">ND06-05F</strain>
    </source>
</reference>
<organism evidence="2 3">
    <name type="scientific">Streptomyces europaeiscabiei</name>
    <dbReference type="NCBI Taxonomy" id="146819"/>
    <lineage>
        <taxon>Bacteria</taxon>
        <taxon>Bacillati</taxon>
        <taxon>Actinomycetota</taxon>
        <taxon>Actinomycetes</taxon>
        <taxon>Kitasatosporales</taxon>
        <taxon>Streptomycetaceae</taxon>
        <taxon>Streptomyces</taxon>
    </lineage>
</organism>
<sequence>MESTPLPEPLRRAVHHLVSETVQNCQEVLRYTEPDQAHTWKRMTLYRATDAADTMNMVAMLIAAYCQHTGMAADTLQSYLQVGQQELRAAGPQDDDRAHVAGLMGEALSYEALRAPANRMRHHRGQRQAEQAQRPEDDPQKLFTEACLHGLRARLCDDVDALDSYLPPQVAQLARKVAEALEVPELATT</sequence>
<accession>A0AAJ2PQ57</accession>
<dbReference type="AlphaFoldDB" id="A0AAJ2PQ57"/>
<protein>
    <submittedName>
        <fullName evidence="2">Uncharacterized protein</fullName>
    </submittedName>
</protein>
<evidence type="ECO:0000313" key="2">
    <source>
        <dbReference type="EMBL" id="MDX3131410.1"/>
    </source>
</evidence>
<dbReference type="EMBL" id="JARAWN010000089">
    <property type="protein sequence ID" value="MDX3131410.1"/>
    <property type="molecule type" value="Genomic_DNA"/>
</dbReference>
<gene>
    <name evidence="2" type="ORF">PV367_16865</name>
</gene>
<proteinExistence type="predicted"/>
<dbReference type="RefSeq" id="WP_319692611.1">
    <property type="nucleotide sequence ID" value="NZ_JARAWN010000089.1"/>
</dbReference>
<feature type="region of interest" description="Disordered" evidence="1">
    <location>
        <begin position="118"/>
        <end position="140"/>
    </location>
</feature>
<evidence type="ECO:0000313" key="3">
    <source>
        <dbReference type="Proteomes" id="UP001273589"/>
    </source>
</evidence>
<comment type="caution">
    <text evidence="2">The sequence shown here is derived from an EMBL/GenBank/DDBJ whole genome shotgun (WGS) entry which is preliminary data.</text>
</comment>
<dbReference type="Proteomes" id="UP001273589">
    <property type="component" value="Unassembled WGS sequence"/>
</dbReference>
<evidence type="ECO:0000256" key="1">
    <source>
        <dbReference type="SAM" id="MobiDB-lite"/>
    </source>
</evidence>
<name>A0AAJ2PQ57_9ACTN</name>